<name>A0A6H9XU87_9CORY</name>
<dbReference type="SUPFAM" id="SSF55729">
    <property type="entry name" value="Acyl-CoA N-acyltransferases (Nat)"/>
    <property type="match status" value="1"/>
</dbReference>
<organism evidence="4 5">
    <name type="scientific">Corynebacterium matruchotii</name>
    <dbReference type="NCBI Taxonomy" id="43768"/>
    <lineage>
        <taxon>Bacteria</taxon>
        <taxon>Bacillati</taxon>
        <taxon>Actinomycetota</taxon>
        <taxon>Actinomycetes</taxon>
        <taxon>Mycobacteriales</taxon>
        <taxon>Corynebacteriaceae</taxon>
        <taxon>Corynebacterium</taxon>
    </lineage>
</organism>
<keyword evidence="1 4" id="KW-0808">Transferase</keyword>
<evidence type="ECO:0000259" key="3">
    <source>
        <dbReference type="PROSITE" id="PS51186"/>
    </source>
</evidence>
<evidence type="ECO:0000313" key="4">
    <source>
        <dbReference type="EMBL" id="SPW27732.1"/>
    </source>
</evidence>
<dbReference type="CDD" id="cd04301">
    <property type="entry name" value="NAT_SF"/>
    <property type="match status" value="1"/>
</dbReference>
<sequence>MTIKIQLLSALEFSSIAPLLVNIYLEAMGYTTVIRDSRIKAWRQAIQEKNFQAVCAHDGTHVLGVAYGYHGHREQWWDQEVRRGLRERGGATTDQLFMLNDYFSVTEIHVTPTYQGQGIGHQLLTMLLENAHASYALLSTPEVIAENNNAFHLYRSLGFTDLIRQFYFRGDTRPFAIMAKPLP</sequence>
<dbReference type="PROSITE" id="PS51186">
    <property type="entry name" value="GNAT"/>
    <property type="match status" value="1"/>
</dbReference>
<comment type="caution">
    <text evidence="4">The sequence shown here is derived from an EMBL/GenBank/DDBJ whole genome shotgun (WGS) entry which is preliminary data.</text>
</comment>
<gene>
    <name evidence="4" type="ORF">NCTC10254_01008</name>
</gene>
<reference evidence="4 5" key="1">
    <citation type="submission" date="2018-06" db="EMBL/GenBank/DDBJ databases">
        <authorList>
            <consortium name="Pathogen Informatics"/>
            <person name="Doyle S."/>
        </authorList>
    </citation>
    <scope>NUCLEOTIDE SEQUENCE [LARGE SCALE GENOMIC DNA]</scope>
    <source>
        <strain evidence="4 5">NCTC10254</strain>
    </source>
</reference>
<dbReference type="InterPro" id="IPR000182">
    <property type="entry name" value="GNAT_dom"/>
</dbReference>
<evidence type="ECO:0000256" key="2">
    <source>
        <dbReference type="ARBA" id="ARBA00023315"/>
    </source>
</evidence>
<dbReference type="GO" id="GO:0016747">
    <property type="term" value="F:acyltransferase activity, transferring groups other than amino-acyl groups"/>
    <property type="evidence" value="ECO:0007669"/>
    <property type="project" value="InterPro"/>
</dbReference>
<dbReference type="Proteomes" id="UP000249886">
    <property type="component" value="Unassembled WGS sequence"/>
</dbReference>
<dbReference type="PANTHER" id="PTHR43420">
    <property type="entry name" value="ACETYLTRANSFERASE"/>
    <property type="match status" value="1"/>
</dbReference>
<proteinExistence type="predicted"/>
<protein>
    <submittedName>
        <fullName evidence="4">Putative GCN5-related N-acetyltransferase</fullName>
    </submittedName>
</protein>
<evidence type="ECO:0000256" key="1">
    <source>
        <dbReference type="ARBA" id="ARBA00022679"/>
    </source>
</evidence>
<dbReference type="EMBL" id="UARK01000002">
    <property type="protein sequence ID" value="SPW27732.1"/>
    <property type="molecule type" value="Genomic_DNA"/>
</dbReference>
<dbReference type="Pfam" id="PF13508">
    <property type="entry name" value="Acetyltransf_7"/>
    <property type="match status" value="1"/>
</dbReference>
<dbReference type="RefSeq" id="WP_005525531.1">
    <property type="nucleotide sequence ID" value="NZ_CAUUEQ010000039.1"/>
</dbReference>
<keyword evidence="2" id="KW-0012">Acyltransferase</keyword>
<accession>A0A6H9XU87</accession>
<dbReference type="InterPro" id="IPR050680">
    <property type="entry name" value="YpeA/RimI_acetyltransf"/>
</dbReference>
<dbReference type="GeneID" id="84574283"/>
<dbReference type="InterPro" id="IPR016181">
    <property type="entry name" value="Acyl_CoA_acyltransferase"/>
</dbReference>
<evidence type="ECO:0000313" key="5">
    <source>
        <dbReference type="Proteomes" id="UP000249886"/>
    </source>
</evidence>
<dbReference type="AlphaFoldDB" id="A0A6H9XU87"/>
<dbReference type="Gene3D" id="3.40.630.30">
    <property type="match status" value="1"/>
</dbReference>
<feature type="domain" description="N-acetyltransferase" evidence="3">
    <location>
        <begin position="3"/>
        <end position="183"/>
    </location>
</feature>